<accession>A0ABS5PTG9</accession>
<keyword evidence="1" id="KW-1133">Transmembrane helix</keyword>
<sequence length="175" mass="20263">MGKTKNGIERLMNSFKVYDEIDEKVYHDAHLLLNIYSDVLWGIKNSYTNIVCECKEIYGNSSVAVLDVMTEFGSDLKAKLLHEQLEDAEASKVIIDIINSALLRLKTYPKKGEAYHKILNATYFSDKKYEEQDLLDMLELSRSTYFRQRKKAISLFGVISWGYVLPEFISNMRLD</sequence>
<name>A0ABS5PTG9_9FIRM</name>
<evidence type="ECO:0000313" key="3">
    <source>
        <dbReference type="Proteomes" id="UP000746471"/>
    </source>
</evidence>
<reference evidence="2 3" key="1">
    <citation type="submission" date="2021-05" db="EMBL/GenBank/DDBJ databases">
        <title>Fusibacter ferrireducens sp. nov., an anaerobic, sulfur- and Fe-reducing bacterium isolated from the mangrove sediment.</title>
        <authorList>
            <person name="Qiu D."/>
        </authorList>
    </citation>
    <scope>NUCLEOTIDE SEQUENCE [LARGE SCALE GENOMIC DNA]</scope>
    <source>
        <strain evidence="2 3">DSM 12116</strain>
    </source>
</reference>
<dbReference type="EMBL" id="JAHBCL010000041">
    <property type="protein sequence ID" value="MBS7528463.1"/>
    <property type="molecule type" value="Genomic_DNA"/>
</dbReference>
<keyword evidence="1" id="KW-0472">Membrane</keyword>
<organism evidence="2 3">
    <name type="scientific">Fusibacter paucivorans</name>
    <dbReference type="NCBI Taxonomy" id="76009"/>
    <lineage>
        <taxon>Bacteria</taxon>
        <taxon>Bacillati</taxon>
        <taxon>Bacillota</taxon>
        <taxon>Clostridia</taxon>
        <taxon>Eubacteriales</taxon>
        <taxon>Eubacteriales Family XII. Incertae Sedis</taxon>
        <taxon>Fusibacter</taxon>
    </lineage>
</organism>
<evidence type="ECO:0000313" key="2">
    <source>
        <dbReference type="EMBL" id="MBS7528463.1"/>
    </source>
</evidence>
<dbReference type="Proteomes" id="UP000746471">
    <property type="component" value="Unassembled WGS sequence"/>
</dbReference>
<feature type="transmembrane region" description="Helical" evidence="1">
    <location>
        <begin position="152"/>
        <end position="169"/>
    </location>
</feature>
<gene>
    <name evidence="2" type="ORF">KHM83_17385</name>
</gene>
<keyword evidence="1" id="KW-0812">Transmembrane</keyword>
<comment type="caution">
    <text evidence="2">The sequence shown here is derived from an EMBL/GenBank/DDBJ whole genome shotgun (WGS) entry which is preliminary data.</text>
</comment>
<proteinExistence type="predicted"/>
<keyword evidence="3" id="KW-1185">Reference proteome</keyword>
<evidence type="ECO:0000256" key="1">
    <source>
        <dbReference type="SAM" id="Phobius"/>
    </source>
</evidence>
<evidence type="ECO:0008006" key="4">
    <source>
        <dbReference type="Google" id="ProtNLM"/>
    </source>
</evidence>
<protein>
    <recommendedName>
        <fullName evidence="4">Phage transcriptional regulator, ArpU family</fullName>
    </recommendedName>
</protein>
<dbReference type="RefSeq" id="WP_213238320.1">
    <property type="nucleotide sequence ID" value="NZ_JAHBCL010000041.1"/>
</dbReference>